<comment type="caution">
    <text evidence="2">The sequence shown here is derived from an EMBL/GenBank/DDBJ whole genome shotgun (WGS) entry which is preliminary data.</text>
</comment>
<dbReference type="Pfam" id="PF02698">
    <property type="entry name" value="DUF218"/>
    <property type="match status" value="1"/>
</dbReference>
<sequence>MHSRSTPVLTRKGAALKAAVAAVVVLVLWLLTSYALFYNPPLSELQRADAVVVLGGASTERYPVGRGLVEDGWAPVLVLSHTDTPGNVDMDRVCNSRKSERIICFRPEPLTTRGEARAVARLADEHRWDTVLVVTSRYHMLRSYQHIGQCSEARLIMAASDPELGLFGWLPRFVEEVAGLAGGALRPVCANQI</sequence>
<keyword evidence="3" id="KW-1185">Reference proteome</keyword>
<reference evidence="2 3" key="1">
    <citation type="submission" date="2020-03" db="EMBL/GenBank/DDBJ databases">
        <title>Sequencing the genomes of 1000 actinobacteria strains.</title>
        <authorList>
            <person name="Klenk H.-P."/>
        </authorList>
    </citation>
    <scope>NUCLEOTIDE SEQUENCE [LARGE SCALE GENOMIC DNA]</scope>
    <source>
        <strain evidence="2 3">DSM 16403</strain>
    </source>
</reference>
<evidence type="ECO:0000259" key="1">
    <source>
        <dbReference type="Pfam" id="PF02698"/>
    </source>
</evidence>
<dbReference type="EMBL" id="JAATJL010000001">
    <property type="protein sequence ID" value="NJC22573.1"/>
    <property type="molecule type" value="Genomic_DNA"/>
</dbReference>
<dbReference type="RefSeq" id="WP_209066705.1">
    <property type="nucleotide sequence ID" value="NZ_JAATJL010000001.1"/>
</dbReference>
<protein>
    <submittedName>
        <fullName evidence="2">Uncharacterized SAM-binding protein YcdF (DUF218 family)</fullName>
    </submittedName>
</protein>
<proteinExistence type="predicted"/>
<dbReference type="InterPro" id="IPR003848">
    <property type="entry name" value="DUF218"/>
</dbReference>
<evidence type="ECO:0000313" key="2">
    <source>
        <dbReference type="EMBL" id="NJC22573.1"/>
    </source>
</evidence>
<evidence type="ECO:0000313" key="3">
    <source>
        <dbReference type="Proteomes" id="UP000547458"/>
    </source>
</evidence>
<dbReference type="CDD" id="cd06259">
    <property type="entry name" value="YdcF-like"/>
    <property type="match status" value="1"/>
</dbReference>
<accession>A0A846RHD7</accession>
<dbReference type="AlphaFoldDB" id="A0A846RHD7"/>
<name>A0A846RHD7_9MICC</name>
<dbReference type="Proteomes" id="UP000547458">
    <property type="component" value="Unassembled WGS sequence"/>
</dbReference>
<feature type="domain" description="DUF218" evidence="1">
    <location>
        <begin position="49"/>
        <end position="150"/>
    </location>
</feature>
<gene>
    <name evidence="2" type="ORF">BJ994_001649</name>
</gene>
<organism evidence="2 3">
    <name type="scientific">Arthrobacter pigmenti</name>
    <dbReference type="NCBI Taxonomy" id="271432"/>
    <lineage>
        <taxon>Bacteria</taxon>
        <taxon>Bacillati</taxon>
        <taxon>Actinomycetota</taxon>
        <taxon>Actinomycetes</taxon>
        <taxon>Micrococcales</taxon>
        <taxon>Micrococcaceae</taxon>
        <taxon>Arthrobacter</taxon>
    </lineage>
</organism>